<gene>
    <name evidence="1" type="ORF">D0Z08_23620</name>
</gene>
<sequence length="201" mass="21734">MFGLPSPDRLEQCRGLDRTRSDDDCAGLDCEQIAAGRALALALGWEPSGPHLRTLGLKLAVGRQMLLTAKPLLPFLLSSPTGRRATLKLAVQHGDRMSPEAALDLTNGLIHCTVARPLRQWFLTTEHTLGAIDCPVRIAWSEHDALLPQTPYGSRFASLVPHAEQMVLPDVGHVPTYDAPALVVRTVLEMTGSVDRSSSGT</sequence>
<dbReference type="EMBL" id="QXGH01000030">
    <property type="protein sequence ID" value="RHW24710.1"/>
    <property type="molecule type" value="Genomic_DNA"/>
</dbReference>
<protein>
    <recommendedName>
        <fullName evidence="3">Alpha/beta hydrolase</fullName>
    </recommendedName>
</protein>
<proteinExistence type="predicted"/>
<accession>A0A417XWS8</accession>
<dbReference type="Gene3D" id="3.40.50.1820">
    <property type="entry name" value="alpha/beta hydrolase"/>
    <property type="match status" value="1"/>
</dbReference>
<dbReference type="Proteomes" id="UP000283644">
    <property type="component" value="Unassembled WGS sequence"/>
</dbReference>
<reference evidence="1 2" key="1">
    <citation type="submission" date="2018-09" db="EMBL/GenBank/DDBJ databases">
        <title>Genome sequencing of Nocardioides immobilis CCTCC AB 2017083 for comparison to Nocardioides silvaticus.</title>
        <authorList>
            <person name="Li C."/>
            <person name="Wang G."/>
        </authorList>
    </citation>
    <scope>NUCLEOTIDE SEQUENCE [LARGE SCALE GENOMIC DNA]</scope>
    <source>
        <strain evidence="1 2">CCTCC AB 2017083</strain>
    </source>
</reference>
<name>A0A417XWS8_9ACTN</name>
<evidence type="ECO:0008006" key="3">
    <source>
        <dbReference type="Google" id="ProtNLM"/>
    </source>
</evidence>
<comment type="caution">
    <text evidence="1">The sequence shown here is derived from an EMBL/GenBank/DDBJ whole genome shotgun (WGS) entry which is preliminary data.</text>
</comment>
<dbReference type="SUPFAM" id="SSF53474">
    <property type="entry name" value="alpha/beta-Hydrolases"/>
    <property type="match status" value="1"/>
</dbReference>
<evidence type="ECO:0000313" key="2">
    <source>
        <dbReference type="Proteomes" id="UP000283644"/>
    </source>
</evidence>
<keyword evidence="2" id="KW-1185">Reference proteome</keyword>
<dbReference type="RefSeq" id="WP_118927721.1">
    <property type="nucleotide sequence ID" value="NZ_QXGH01000030.1"/>
</dbReference>
<dbReference type="AlphaFoldDB" id="A0A417XWS8"/>
<organism evidence="1 2">
    <name type="scientific">Nocardioides immobilis</name>
    <dbReference type="NCBI Taxonomy" id="2049295"/>
    <lineage>
        <taxon>Bacteria</taxon>
        <taxon>Bacillati</taxon>
        <taxon>Actinomycetota</taxon>
        <taxon>Actinomycetes</taxon>
        <taxon>Propionibacteriales</taxon>
        <taxon>Nocardioidaceae</taxon>
        <taxon>Nocardioides</taxon>
    </lineage>
</organism>
<dbReference type="OrthoDB" id="3249793at2"/>
<evidence type="ECO:0000313" key="1">
    <source>
        <dbReference type="EMBL" id="RHW24710.1"/>
    </source>
</evidence>
<dbReference type="InterPro" id="IPR029058">
    <property type="entry name" value="AB_hydrolase_fold"/>
</dbReference>